<organism evidence="3 4">
    <name type="scientific">Nocardia veterana</name>
    <dbReference type="NCBI Taxonomy" id="132249"/>
    <lineage>
        <taxon>Bacteria</taxon>
        <taxon>Bacillati</taxon>
        <taxon>Actinomycetota</taxon>
        <taxon>Actinomycetes</taxon>
        <taxon>Mycobacteriales</taxon>
        <taxon>Nocardiaceae</taxon>
        <taxon>Nocardia</taxon>
    </lineage>
</organism>
<protein>
    <submittedName>
        <fullName evidence="3">Uncharacterized protein</fullName>
    </submittedName>
</protein>
<feature type="transmembrane region" description="Helical" evidence="2">
    <location>
        <begin position="33"/>
        <end position="54"/>
    </location>
</feature>
<evidence type="ECO:0000313" key="3">
    <source>
        <dbReference type="EMBL" id="NKY88319.1"/>
    </source>
</evidence>
<evidence type="ECO:0000256" key="1">
    <source>
        <dbReference type="SAM" id="MobiDB-lite"/>
    </source>
</evidence>
<keyword evidence="4" id="KW-1185">Reference proteome</keyword>
<keyword evidence="2" id="KW-1133">Transmembrane helix</keyword>
<evidence type="ECO:0000313" key="4">
    <source>
        <dbReference type="Proteomes" id="UP000523447"/>
    </source>
</evidence>
<dbReference type="AlphaFoldDB" id="A0A7X6M1Z0"/>
<name>A0A7X6M1Z0_9NOCA</name>
<evidence type="ECO:0000256" key="2">
    <source>
        <dbReference type="SAM" id="Phobius"/>
    </source>
</evidence>
<accession>A0A7X6M1Z0</accession>
<feature type="compositionally biased region" description="Basic and acidic residues" evidence="1">
    <location>
        <begin position="68"/>
        <end position="77"/>
    </location>
</feature>
<keyword evidence="2" id="KW-0472">Membrane</keyword>
<sequence>MRHCQIKPRRRAPQTPAAGANQSSAFDTEEPTVIALAFGCVVLAAAIYALIVLWPQRIPKDHTVESIHRRVESETRTHHPQGGSYGG</sequence>
<keyword evidence="2" id="KW-0812">Transmembrane</keyword>
<dbReference type="Proteomes" id="UP000523447">
    <property type="component" value="Unassembled WGS sequence"/>
</dbReference>
<dbReference type="EMBL" id="JAAXPE010000028">
    <property type="protein sequence ID" value="NKY88319.1"/>
    <property type="molecule type" value="Genomic_DNA"/>
</dbReference>
<dbReference type="RefSeq" id="WP_157171558.1">
    <property type="nucleotide sequence ID" value="NZ_CAWPHS010000021.1"/>
</dbReference>
<feature type="region of interest" description="Disordered" evidence="1">
    <location>
        <begin position="1"/>
        <end position="27"/>
    </location>
</feature>
<feature type="compositionally biased region" description="Basic residues" evidence="1">
    <location>
        <begin position="1"/>
        <end position="12"/>
    </location>
</feature>
<feature type="region of interest" description="Disordered" evidence="1">
    <location>
        <begin position="68"/>
        <end position="87"/>
    </location>
</feature>
<reference evidence="3 4" key="1">
    <citation type="submission" date="2020-04" db="EMBL/GenBank/DDBJ databases">
        <title>MicrobeNet Type strains.</title>
        <authorList>
            <person name="Nicholson A.C."/>
        </authorList>
    </citation>
    <scope>NUCLEOTIDE SEQUENCE [LARGE SCALE GENOMIC DNA]</scope>
    <source>
        <strain evidence="3 4">DSM 44445</strain>
    </source>
</reference>
<proteinExistence type="predicted"/>
<gene>
    <name evidence="3" type="ORF">HGA07_22200</name>
</gene>
<comment type="caution">
    <text evidence="3">The sequence shown here is derived from an EMBL/GenBank/DDBJ whole genome shotgun (WGS) entry which is preliminary data.</text>
</comment>